<evidence type="ECO:0000256" key="6">
    <source>
        <dbReference type="PROSITE-ProRule" id="PRU10141"/>
    </source>
</evidence>
<keyword evidence="5" id="KW-0325">Glycoprotein</keyword>
<comment type="subcellular location">
    <subcellularLocation>
        <location evidence="1">Membrane</location>
        <topology evidence="1">Single-pass type I membrane protein</topology>
    </subcellularLocation>
</comment>
<dbReference type="InterPro" id="IPR017441">
    <property type="entry name" value="Protein_kinase_ATP_BS"/>
</dbReference>
<dbReference type="Pfam" id="PF12819">
    <property type="entry name" value="Malectin_like"/>
    <property type="match status" value="1"/>
</dbReference>
<dbReference type="EMBL" id="JAUJYO010000021">
    <property type="protein sequence ID" value="KAK1284396.1"/>
    <property type="molecule type" value="Genomic_DNA"/>
</dbReference>
<organism evidence="8 9">
    <name type="scientific">Acorus calamus</name>
    <name type="common">Sweet flag</name>
    <dbReference type="NCBI Taxonomy" id="4465"/>
    <lineage>
        <taxon>Eukaryota</taxon>
        <taxon>Viridiplantae</taxon>
        <taxon>Streptophyta</taxon>
        <taxon>Embryophyta</taxon>
        <taxon>Tracheophyta</taxon>
        <taxon>Spermatophyta</taxon>
        <taxon>Magnoliopsida</taxon>
        <taxon>Liliopsida</taxon>
        <taxon>Acoraceae</taxon>
        <taxon>Acorus</taxon>
    </lineage>
</organism>
<keyword evidence="2" id="KW-0808">Transferase</keyword>
<dbReference type="Proteomes" id="UP001180020">
    <property type="component" value="Unassembled WGS sequence"/>
</dbReference>
<dbReference type="Pfam" id="PF00069">
    <property type="entry name" value="Pkinase"/>
    <property type="match status" value="1"/>
</dbReference>
<proteinExistence type="predicted"/>
<feature type="domain" description="Protein kinase" evidence="7">
    <location>
        <begin position="151"/>
        <end position="522"/>
    </location>
</feature>
<dbReference type="InterPro" id="IPR024788">
    <property type="entry name" value="Malectin-like_Carb-bd_dom"/>
</dbReference>
<dbReference type="GO" id="GO:0016020">
    <property type="term" value="C:membrane"/>
    <property type="evidence" value="ECO:0007669"/>
    <property type="project" value="UniProtKB-SubCell"/>
</dbReference>
<dbReference type="PROSITE" id="PS50011">
    <property type="entry name" value="PROTEIN_KINASE_DOM"/>
    <property type="match status" value="1"/>
</dbReference>
<accession>A0AAV9C647</accession>
<protein>
    <submittedName>
        <fullName evidence="8">Receptor-like protein kinase FERONIA</fullName>
    </submittedName>
</protein>
<dbReference type="InterPro" id="IPR000719">
    <property type="entry name" value="Prot_kinase_dom"/>
</dbReference>
<reference evidence="8" key="2">
    <citation type="submission" date="2023-06" db="EMBL/GenBank/DDBJ databases">
        <authorList>
            <person name="Ma L."/>
            <person name="Liu K.-W."/>
            <person name="Li Z."/>
            <person name="Hsiao Y.-Y."/>
            <person name="Qi Y."/>
            <person name="Fu T."/>
            <person name="Tang G."/>
            <person name="Zhang D."/>
            <person name="Sun W.-H."/>
            <person name="Liu D.-K."/>
            <person name="Li Y."/>
            <person name="Chen G.-Z."/>
            <person name="Liu X.-D."/>
            <person name="Liao X.-Y."/>
            <person name="Jiang Y.-T."/>
            <person name="Yu X."/>
            <person name="Hao Y."/>
            <person name="Huang J."/>
            <person name="Zhao X.-W."/>
            <person name="Ke S."/>
            <person name="Chen Y.-Y."/>
            <person name="Wu W.-L."/>
            <person name="Hsu J.-L."/>
            <person name="Lin Y.-F."/>
            <person name="Huang M.-D."/>
            <person name="Li C.-Y."/>
            <person name="Huang L."/>
            <person name="Wang Z.-W."/>
            <person name="Zhao X."/>
            <person name="Zhong W.-Y."/>
            <person name="Peng D.-H."/>
            <person name="Ahmad S."/>
            <person name="Lan S."/>
            <person name="Zhang J.-S."/>
            <person name="Tsai W.-C."/>
            <person name="Van De Peer Y."/>
            <person name="Liu Z.-J."/>
        </authorList>
    </citation>
    <scope>NUCLEOTIDE SEQUENCE</scope>
    <source>
        <strain evidence="8">CP</strain>
        <tissue evidence="8">Leaves</tissue>
    </source>
</reference>
<keyword evidence="3 6" id="KW-0547">Nucleotide-binding</keyword>
<dbReference type="AlphaFoldDB" id="A0AAV9C647"/>
<dbReference type="GO" id="GO:0004714">
    <property type="term" value="F:transmembrane receptor protein tyrosine kinase activity"/>
    <property type="evidence" value="ECO:0007669"/>
    <property type="project" value="InterPro"/>
</dbReference>
<evidence type="ECO:0000259" key="7">
    <source>
        <dbReference type="PROSITE" id="PS50011"/>
    </source>
</evidence>
<comment type="caution">
    <text evidence="8">The sequence shown here is derived from an EMBL/GenBank/DDBJ whole genome shotgun (WGS) entry which is preliminary data.</text>
</comment>
<dbReference type="PANTHER" id="PTHR34590">
    <property type="entry name" value="OS03G0124300 PROTEIN-RELATED"/>
    <property type="match status" value="1"/>
</dbReference>
<dbReference type="PANTHER" id="PTHR34590:SF5">
    <property type="entry name" value="OS04G0586500 PROTEIN"/>
    <property type="match status" value="1"/>
</dbReference>
<dbReference type="Gene3D" id="2.60.120.430">
    <property type="entry name" value="Galactose-binding lectin"/>
    <property type="match status" value="2"/>
</dbReference>
<keyword evidence="4 6" id="KW-0067">ATP-binding</keyword>
<evidence type="ECO:0000256" key="2">
    <source>
        <dbReference type="ARBA" id="ARBA00022679"/>
    </source>
</evidence>
<evidence type="ECO:0000256" key="1">
    <source>
        <dbReference type="ARBA" id="ARBA00004479"/>
    </source>
</evidence>
<keyword evidence="8" id="KW-0418">Kinase</keyword>
<reference evidence="8" key="1">
    <citation type="journal article" date="2023" name="Nat. Commun.">
        <title>Diploid and tetraploid genomes of Acorus and the evolution of monocots.</title>
        <authorList>
            <person name="Ma L."/>
            <person name="Liu K.W."/>
            <person name="Li Z."/>
            <person name="Hsiao Y.Y."/>
            <person name="Qi Y."/>
            <person name="Fu T."/>
            <person name="Tang G.D."/>
            <person name="Zhang D."/>
            <person name="Sun W.H."/>
            <person name="Liu D.K."/>
            <person name="Li Y."/>
            <person name="Chen G.Z."/>
            <person name="Liu X.D."/>
            <person name="Liao X.Y."/>
            <person name="Jiang Y.T."/>
            <person name="Yu X."/>
            <person name="Hao Y."/>
            <person name="Huang J."/>
            <person name="Zhao X.W."/>
            <person name="Ke S."/>
            <person name="Chen Y.Y."/>
            <person name="Wu W.L."/>
            <person name="Hsu J.L."/>
            <person name="Lin Y.F."/>
            <person name="Huang M.D."/>
            <person name="Li C.Y."/>
            <person name="Huang L."/>
            <person name="Wang Z.W."/>
            <person name="Zhao X."/>
            <person name="Zhong W.Y."/>
            <person name="Peng D.H."/>
            <person name="Ahmad S."/>
            <person name="Lan S."/>
            <person name="Zhang J.S."/>
            <person name="Tsai W.C."/>
            <person name="Van de Peer Y."/>
            <person name="Liu Z.J."/>
        </authorList>
    </citation>
    <scope>NUCLEOTIDE SEQUENCE</scope>
    <source>
        <strain evidence="8">CP</strain>
    </source>
</reference>
<dbReference type="SMART" id="SM00220">
    <property type="entry name" value="S_TKc"/>
    <property type="match status" value="1"/>
</dbReference>
<feature type="binding site" evidence="6">
    <location>
        <position position="341"/>
    </location>
    <ligand>
        <name>ATP</name>
        <dbReference type="ChEBI" id="CHEBI:30616"/>
    </ligand>
</feature>
<gene>
    <name evidence="8" type="primary">FER</name>
    <name evidence="8" type="ORF">QJS10_CPB21g01664</name>
</gene>
<evidence type="ECO:0000256" key="5">
    <source>
        <dbReference type="ARBA" id="ARBA00023180"/>
    </source>
</evidence>
<dbReference type="InterPro" id="IPR011009">
    <property type="entry name" value="Kinase-like_dom_sf"/>
</dbReference>
<evidence type="ECO:0000256" key="3">
    <source>
        <dbReference type="ARBA" id="ARBA00022741"/>
    </source>
</evidence>
<dbReference type="InterPro" id="IPR045272">
    <property type="entry name" value="ANXUR1/2-like"/>
</dbReference>
<dbReference type="Gene3D" id="1.10.510.10">
    <property type="entry name" value="Transferase(Phosphotransferase) domain 1"/>
    <property type="match status" value="2"/>
</dbReference>
<evidence type="ECO:0000313" key="9">
    <source>
        <dbReference type="Proteomes" id="UP001180020"/>
    </source>
</evidence>
<dbReference type="PROSITE" id="PS00107">
    <property type="entry name" value="PROTEIN_KINASE_ATP"/>
    <property type="match status" value="1"/>
</dbReference>
<sequence length="575" mass="64212">MSRLRPSFSTVAHHREKLSAPDGRIWLSDVGSNYAPGIHTLRIFQTQYTYSFPVTSGFKFVRLYFYPSNYTNPNFIVSDSFFSISHGPLLNNFNPLLTTQAINKEFSVKCVNTSLNTLNLTFVPSMVKKNAFAFVNGIEIISIPQIFSDSYTANPPLIVGSTSMMMVNQYTALETVVRLNVGRKSVSPIDDSGLYRAWTDDEMYIYSAVSGVTYPKYPNITIDYTASISEYIAPPEVYGTARSMGPNGSLNLKYNLTWVVKVDPGFQYLVRLHFCDGSFTRPSPQVEKKRNRHLLVIAIGVPRSIKIATNNFSDSFVLGVGGFGNVYQGKIDGGSTRVAVKRGSRLSNQGDHEFQMEIGAKPGTIHRDVKTTNILLDDKWVEKVVIFGLSKAAPELDCTHVSTAVKGSFGYLDPEYFWKQKLTEKSDVYSFGVVLFEMLCGRPTLDHSLPDEQVSLSNWALHCKRNGTIVQIINPNVKDDMSPDSLEKFVEIAEKCLAGQGIERPSMGDVLWNLEEALHLHIPVEKGESNCDPISISSYEGMMSSVVTREYSVFSESRSPKGRSYPSDHVHVDLY</sequence>
<keyword evidence="9" id="KW-1185">Reference proteome</keyword>
<dbReference type="SUPFAM" id="SSF56112">
    <property type="entry name" value="Protein kinase-like (PK-like)"/>
    <property type="match status" value="1"/>
</dbReference>
<name>A0AAV9C647_ACOCL</name>
<evidence type="ECO:0000256" key="4">
    <source>
        <dbReference type="ARBA" id="ARBA00022840"/>
    </source>
</evidence>
<keyword evidence="8" id="KW-0675">Receptor</keyword>
<dbReference type="GO" id="GO:0005524">
    <property type="term" value="F:ATP binding"/>
    <property type="evidence" value="ECO:0007669"/>
    <property type="project" value="UniProtKB-UniRule"/>
</dbReference>
<evidence type="ECO:0000313" key="8">
    <source>
        <dbReference type="EMBL" id="KAK1284396.1"/>
    </source>
</evidence>